<proteinExistence type="inferred from homology"/>
<evidence type="ECO:0000259" key="6">
    <source>
        <dbReference type="SMART" id="SM01163"/>
    </source>
</evidence>
<dbReference type="Pfam" id="PF08699">
    <property type="entry name" value="ArgoL1"/>
    <property type="match status" value="2"/>
</dbReference>
<dbReference type="Gramene" id="A03p03690.2_BraZ1">
    <property type="protein sequence ID" value="A03p03690.2_BraZ1.CDS"/>
    <property type="gene ID" value="A03g03690.2_BraZ1"/>
</dbReference>
<evidence type="ECO:0000256" key="2">
    <source>
        <dbReference type="ARBA" id="ARBA00008241"/>
    </source>
</evidence>
<dbReference type="InterPro" id="IPR004123">
    <property type="entry name" value="Dim1"/>
</dbReference>
<protein>
    <recommendedName>
        <fullName evidence="6">Argonaute linker 1 domain-containing protein</fullName>
    </recommendedName>
</protein>
<dbReference type="InterPro" id="IPR036085">
    <property type="entry name" value="PAZ_dom_sf"/>
</dbReference>
<feature type="domain" description="Argonaute linker 1" evidence="6">
    <location>
        <begin position="83"/>
        <end position="133"/>
    </location>
</feature>
<name>A0A3P5ZES5_BRACM</name>
<keyword evidence="3" id="KW-0507">mRNA processing</keyword>
<keyword evidence="5" id="KW-0539">Nucleus</keyword>
<evidence type="ECO:0000256" key="3">
    <source>
        <dbReference type="ARBA" id="ARBA00022664"/>
    </source>
</evidence>
<evidence type="ECO:0000313" key="8">
    <source>
        <dbReference type="EMBL" id="VDC78502.1"/>
    </source>
</evidence>
<dbReference type="Gene3D" id="3.40.30.10">
    <property type="entry name" value="Glutaredoxin"/>
    <property type="match status" value="1"/>
</dbReference>
<dbReference type="EMBL" id="LR031572">
    <property type="protein sequence ID" value="VDC78502.1"/>
    <property type="molecule type" value="Genomic_DNA"/>
</dbReference>
<dbReference type="PANTHER" id="PTHR12052:SF5">
    <property type="entry name" value="THIOREDOXIN-LIKE PROTEIN 4A"/>
    <property type="match status" value="1"/>
</dbReference>
<evidence type="ECO:0000256" key="5">
    <source>
        <dbReference type="ARBA" id="ARBA00023242"/>
    </source>
</evidence>
<evidence type="ECO:0000256" key="4">
    <source>
        <dbReference type="ARBA" id="ARBA00023187"/>
    </source>
</evidence>
<reference evidence="8" key="1">
    <citation type="submission" date="2018-11" db="EMBL/GenBank/DDBJ databases">
        <authorList>
            <consortium name="Genoscope - CEA"/>
            <person name="William W."/>
        </authorList>
    </citation>
    <scope>NUCLEOTIDE SEQUENCE</scope>
</reference>
<dbReference type="SMART" id="SM01410">
    <property type="entry name" value="DIM1"/>
    <property type="match status" value="1"/>
</dbReference>
<dbReference type="PANTHER" id="PTHR12052">
    <property type="entry name" value="THIOREDOXIN-LIKE PROTEN 4A, 4B"/>
    <property type="match status" value="1"/>
</dbReference>
<accession>A0A3P5ZES5</accession>
<gene>
    <name evidence="8" type="ORF">BRAA03T09720Z</name>
    <name evidence="7" type="ORF">BRAPAZ1V2_A03P03690.2</name>
</gene>
<dbReference type="GO" id="GO:0046540">
    <property type="term" value="C:U4/U6 x U5 tri-snRNP complex"/>
    <property type="evidence" value="ECO:0007669"/>
    <property type="project" value="InterPro"/>
</dbReference>
<sequence length="609" mass="68789">MVFTLGSLPDRHNDFPAVLGMNSSTMTNPLKSVEVSFNAARNLEIPLQSLVNAMHGQESPNSLEAIRVLDIILHQHAAREGSLRVRRSFFHNESREPIGPNILGCRGFHSSFRTTQGGMSLNMDVKTTTVIKPGPLIDFLIADQGARDVFDVDWNINYLLTLPHLPLPILLPHLPLPILLPHLPLPHIDMDMDYSYNEASDNESSTCESAKGNRLLYSLPPHPGFGTNVRIIPLVSNHFQVTLANLPEYFYRYRVNFVHNVGCSPIDQKGIGRELIDLVHRVYDSDFVGIDFIYDGDHMVFTLGSLPDRHNDVPAVLGMNSSTRTNPLKSVEVSFNAARNLEIPLQSLVNAMRGQESPNSLEAIRVLDIILHQHAARQGSLRVRRSFFHNESREPIDPNILGCRGFYSSFRTTQGGMSLNMDVKTTTVIKPGPLSDFLIADQGARDVFDVDWSKIRARNGLKWLLRDDVVPSTHLHSGWAVDQAILTEEERLVVIRFGPDWDETCMQMDEVLASVAETIKNFAVIYLVDISEVPDFNTMYELYDPLTIMFFFRNKHIMIDLGTGNNNKINWAMKDKHEFIDIIETVFRGARKGRGLVIAPKDYSTKYRY</sequence>
<dbReference type="FunFam" id="3.40.30.10:FF:000004">
    <property type="entry name" value="Spliceosomal protein DIB1"/>
    <property type="match status" value="1"/>
</dbReference>
<organism evidence="8">
    <name type="scientific">Brassica campestris</name>
    <name type="common">Field mustard</name>
    <dbReference type="NCBI Taxonomy" id="3711"/>
    <lineage>
        <taxon>Eukaryota</taxon>
        <taxon>Viridiplantae</taxon>
        <taxon>Streptophyta</taxon>
        <taxon>Embryophyta</taxon>
        <taxon>Tracheophyta</taxon>
        <taxon>Spermatophyta</taxon>
        <taxon>Magnoliopsida</taxon>
        <taxon>eudicotyledons</taxon>
        <taxon>Gunneridae</taxon>
        <taxon>Pentapetalae</taxon>
        <taxon>rosids</taxon>
        <taxon>malvids</taxon>
        <taxon>Brassicales</taxon>
        <taxon>Brassicaceae</taxon>
        <taxon>Brassiceae</taxon>
        <taxon>Brassica</taxon>
    </lineage>
</organism>
<dbReference type="SUPFAM" id="SSF52833">
    <property type="entry name" value="Thioredoxin-like"/>
    <property type="match status" value="1"/>
</dbReference>
<dbReference type="Pfam" id="PF16486">
    <property type="entry name" value="ArgoN"/>
    <property type="match status" value="1"/>
</dbReference>
<dbReference type="GO" id="GO:0000398">
    <property type="term" value="P:mRNA splicing, via spliceosome"/>
    <property type="evidence" value="ECO:0007669"/>
    <property type="project" value="InterPro"/>
</dbReference>
<keyword evidence="4" id="KW-0508">mRNA splicing</keyword>
<dbReference type="SUPFAM" id="SSF101690">
    <property type="entry name" value="PAZ domain"/>
    <property type="match status" value="2"/>
</dbReference>
<dbReference type="Pfam" id="PF02966">
    <property type="entry name" value="DIM1"/>
    <property type="match status" value="1"/>
</dbReference>
<dbReference type="InterPro" id="IPR036249">
    <property type="entry name" value="Thioredoxin-like_sf"/>
</dbReference>
<evidence type="ECO:0000313" key="7">
    <source>
        <dbReference type="EMBL" id="CAG7879026.1"/>
    </source>
</evidence>
<dbReference type="SMART" id="SM01163">
    <property type="entry name" value="DUF1785"/>
    <property type="match status" value="2"/>
</dbReference>
<dbReference type="InterPro" id="IPR032474">
    <property type="entry name" value="Argonaute_N"/>
</dbReference>
<evidence type="ECO:0000256" key="1">
    <source>
        <dbReference type="ARBA" id="ARBA00004123"/>
    </source>
</evidence>
<comment type="similarity">
    <text evidence="2">Belongs to the DIM1 family.</text>
</comment>
<dbReference type="Proteomes" id="UP000694005">
    <property type="component" value="Chromosome A03"/>
</dbReference>
<dbReference type="AlphaFoldDB" id="A0A3P5ZES5"/>
<dbReference type="InterPro" id="IPR014811">
    <property type="entry name" value="ArgoL1"/>
</dbReference>
<comment type="subcellular location">
    <subcellularLocation>
        <location evidence="1">Nucleus</location>
    </subcellularLocation>
</comment>
<dbReference type="EMBL" id="LS974619">
    <property type="protein sequence ID" value="CAG7879026.1"/>
    <property type="molecule type" value="Genomic_DNA"/>
</dbReference>
<feature type="domain" description="Argonaute linker 1" evidence="6">
    <location>
        <begin position="381"/>
        <end position="431"/>
    </location>
</feature>
<dbReference type="CDD" id="cd02954">
    <property type="entry name" value="DIM1"/>
    <property type="match status" value="1"/>
</dbReference>